<dbReference type="EMBL" id="JAKKPZ010000071">
    <property type="protein sequence ID" value="KAI1704176.1"/>
    <property type="molecule type" value="Genomic_DNA"/>
</dbReference>
<comment type="caution">
    <text evidence="1">The sequence shown here is derived from an EMBL/GenBank/DDBJ whole genome shotgun (WGS) entry which is preliminary data.</text>
</comment>
<proteinExistence type="predicted"/>
<name>A0AAD4R1W8_9BILA</name>
<protein>
    <recommendedName>
        <fullName evidence="3">ShKT domain-containing protein</fullName>
    </recommendedName>
</protein>
<evidence type="ECO:0000313" key="2">
    <source>
        <dbReference type="Proteomes" id="UP001201812"/>
    </source>
</evidence>
<accession>A0AAD4R1W8</accession>
<gene>
    <name evidence="1" type="ORF">DdX_14416</name>
</gene>
<keyword evidence="2" id="KW-1185">Reference proteome</keyword>
<sequence length="71" mass="8369">MPDNLQPDPNKPIPGDWGVNCRDEYAVQHKLCFNELYRKLMQERCKATCPKDDCFDDRYDLYVMNGLVRGQ</sequence>
<dbReference type="Proteomes" id="UP001201812">
    <property type="component" value="Unassembled WGS sequence"/>
</dbReference>
<evidence type="ECO:0000313" key="1">
    <source>
        <dbReference type="EMBL" id="KAI1704176.1"/>
    </source>
</evidence>
<evidence type="ECO:0008006" key="3">
    <source>
        <dbReference type="Google" id="ProtNLM"/>
    </source>
</evidence>
<dbReference type="AlphaFoldDB" id="A0AAD4R1W8"/>
<reference evidence="1" key="1">
    <citation type="submission" date="2022-01" db="EMBL/GenBank/DDBJ databases">
        <title>Genome Sequence Resource for Two Populations of Ditylenchus destructor, the Migratory Endoparasitic Phytonematode.</title>
        <authorList>
            <person name="Zhang H."/>
            <person name="Lin R."/>
            <person name="Xie B."/>
        </authorList>
    </citation>
    <scope>NUCLEOTIDE SEQUENCE</scope>
    <source>
        <strain evidence="1">BazhouSP</strain>
    </source>
</reference>
<organism evidence="1 2">
    <name type="scientific">Ditylenchus destructor</name>
    <dbReference type="NCBI Taxonomy" id="166010"/>
    <lineage>
        <taxon>Eukaryota</taxon>
        <taxon>Metazoa</taxon>
        <taxon>Ecdysozoa</taxon>
        <taxon>Nematoda</taxon>
        <taxon>Chromadorea</taxon>
        <taxon>Rhabditida</taxon>
        <taxon>Tylenchina</taxon>
        <taxon>Tylenchomorpha</taxon>
        <taxon>Sphaerularioidea</taxon>
        <taxon>Anguinidae</taxon>
        <taxon>Anguininae</taxon>
        <taxon>Ditylenchus</taxon>
    </lineage>
</organism>